<feature type="non-terminal residue" evidence="1">
    <location>
        <position position="64"/>
    </location>
</feature>
<accession>A0A9N7RQF4</accession>
<proteinExistence type="predicted"/>
<dbReference type="Proteomes" id="UP001153555">
    <property type="component" value="Unassembled WGS sequence"/>
</dbReference>
<evidence type="ECO:0000313" key="1">
    <source>
        <dbReference type="EMBL" id="CAA0840563.1"/>
    </source>
</evidence>
<protein>
    <submittedName>
        <fullName evidence="1">Uncharacterized protein</fullName>
    </submittedName>
</protein>
<feature type="non-terminal residue" evidence="1">
    <location>
        <position position="1"/>
    </location>
</feature>
<sequence>NSQIRHRDSLTTLLNQKSSIKDLHSSSGTWSSGFNVRTKAVQKITKYSSMKQFQQFRKNIDGRP</sequence>
<dbReference type="AlphaFoldDB" id="A0A9N7RQF4"/>
<dbReference type="EMBL" id="CACSLK010033409">
    <property type="protein sequence ID" value="CAA0840563.1"/>
    <property type="molecule type" value="Genomic_DNA"/>
</dbReference>
<name>A0A9N7RQF4_STRHE</name>
<reference evidence="1" key="1">
    <citation type="submission" date="2019-12" db="EMBL/GenBank/DDBJ databases">
        <authorList>
            <person name="Scholes J."/>
        </authorList>
    </citation>
    <scope>NUCLEOTIDE SEQUENCE</scope>
</reference>
<comment type="caution">
    <text evidence="1">The sequence shown here is derived from an EMBL/GenBank/DDBJ whole genome shotgun (WGS) entry which is preliminary data.</text>
</comment>
<keyword evidence="2" id="KW-1185">Reference proteome</keyword>
<evidence type="ECO:0000313" key="2">
    <source>
        <dbReference type="Proteomes" id="UP001153555"/>
    </source>
</evidence>
<organism evidence="1 2">
    <name type="scientific">Striga hermonthica</name>
    <name type="common">Purple witchweed</name>
    <name type="synonym">Buchnera hermonthica</name>
    <dbReference type="NCBI Taxonomy" id="68872"/>
    <lineage>
        <taxon>Eukaryota</taxon>
        <taxon>Viridiplantae</taxon>
        <taxon>Streptophyta</taxon>
        <taxon>Embryophyta</taxon>
        <taxon>Tracheophyta</taxon>
        <taxon>Spermatophyta</taxon>
        <taxon>Magnoliopsida</taxon>
        <taxon>eudicotyledons</taxon>
        <taxon>Gunneridae</taxon>
        <taxon>Pentapetalae</taxon>
        <taxon>asterids</taxon>
        <taxon>lamiids</taxon>
        <taxon>Lamiales</taxon>
        <taxon>Orobanchaceae</taxon>
        <taxon>Buchnereae</taxon>
        <taxon>Striga</taxon>
    </lineage>
</organism>
<gene>
    <name evidence="1" type="ORF">SHERM_06665</name>
</gene>